<reference evidence="2" key="1">
    <citation type="journal article" date="2019" name="Int. J. Syst. Evol. Microbiol.">
        <title>The Global Catalogue of Microorganisms (GCM) 10K type strain sequencing project: providing services to taxonomists for standard genome sequencing and annotation.</title>
        <authorList>
            <consortium name="The Broad Institute Genomics Platform"/>
            <consortium name="The Broad Institute Genome Sequencing Center for Infectious Disease"/>
            <person name="Wu L."/>
            <person name="Ma J."/>
        </authorList>
    </citation>
    <scope>NUCLEOTIDE SEQUENCE [LARGE SCALE GENOMIC DNA]</scope>
    <source>
        <strain evidence="2">KCTC 22232</strain>
    </source>
</reference>
<protein>
    <recommendedName>
        <fullName evidence="3">Lipoprotein</fullName>
    </recommendedName>
</protein>
<organism evidence="1 2">
    <name type="scientific">Rhodanobacter panaciterrae</name>
    <dbReference type="NCBI Taxonomy" id="490572"/>
    <lineage>
        <taxon>Bacteria</taxon>
        <taxon>Pseudomonadati</taxon>
        <taxon>Pseudomonadota</taxon>
        <taxon>Gammaproteobacteria</taxon>
        <taxon>Lysobacterales</taxon>
        <taxon>Rhodanobacteraceae</taxon>
        <taxon>Rhodanobacter</taxon>
    </lineage>
</organism>
<dbReference type="EMBL" id="BMXT01000001">
    <property type="protein sequence ID" value="GGY25054.1"/>
    <property type="molecule type" value="Genomic_DNA"/>
</dbReference>
<dbReference type="Proteomes" id="UP000621898">
    <property type="component" value="Unassembled WGS sequence"/>
</dbReference>
<proteinExistence type="predicted"/>
<accession>A0ABQ2ZTJ0</accession>
<sequence>MKHGIFVCAVSLLAVTAACSKKNEAANCKLLSDVKSMNALKLQDAENDAHRDNNNGDHRLLGLESGIGLQVPGLVGNPDTSGYGLKIVEGTEMPCEASEHQLNMTALQYAKKYNQQKMLLWHPPAH</sequence>
<evidence type="ECO:0000313" key="1">
    <source>
        <dbReference type="EMBL" id="GGY25054.1"/>
    </source>
</evidence>
<evidence type="ECO:0000313" key="2">
    <source>
        <dbReference type="Proteomes" id="UP000621898"/>
    </source>
</evidence>
<evidence type="ECO:0008006" key="3">
    <source>
        <dbReference type="Google" id="ProtNLM"/>
    </source>
</evidence>
<dbReference type="RefSeq" id="WP_189440803.1">
    <property type="nucleotide sequence ID" value="NZ_BMXT01000001.1"/>
</dbReference>
<comment type="caution">
    <text evidence="1">The sequence shown here is derived from an EMBL/GenBank/DDBJ whole genome shotgun (WGS) entry which is preliminary data.</text>
</comment>
<keyword evidence="2" id="KW-1185">Reference proteome</keyword>
<dbReference type="PROSITE" id="PS51257">
    <property type="entry name" value="PROKAR_LIPOPROTEIN"/>
    <property type="match status" value="1"/>
</dbReference>
<gene>
    <name evidence="1" type="ORF">GCM10008098_18390</name>
</gene>
<name>A0ABQ2ZTJ0_9GAMM</name>